<feature type="active site" evidence="9">
    <location>
        <position position="145"/>
    </location>
</feature>
<comment type="catalytic activity">
    <reaction evidence="7">
        <text>Fe-coproporphyrin III + 2 H2O2 + 2 H(+) = heme b + 2 CO2 + 4 H2O</text>
        <dbReference type="Rhea" id="RHEA:56516"/>
        <dbReference type="ChEBI" id="CHEBI:15377"/>
        <dbReference type="ChEBI" id="CHEBI:15378"/>
        <dbReference type="ChEBI" id="CHEBI:16240"/>
        <dbReference type="ChEBI" id="CHEBI:16526"/>
        <dbReference type="ChEBI" id="CHEBI:60344"/>
        <dbReference type="ChEBI" id="CHEBI:68438"/>
        <dbReference type="EC" id="1.3.98.5"/>
    </reaction>
    <physiologicalReaction direction="left-to-right" evidence="7">
        <dbReference type="Rhea" id="RHEA:56517"/>
    </physiologicalReaction>
</comment>
<accession>A0AAP4F9I3</accession>
<comment type="cofactor">
    <cofactor evidence="9">
        <name>Fe-coproporphyrin III</name>
        <dbReference type="ChEBI" id="CHEBI:68438"/>
    </cofactor>
    <text evidence="9">Fe-coproporphyrin III acts as both substrate and redox cofactor.</text>
</comment>
<dbReference type="AlphaFoldDB" id="A0AAP4F9I3"/>
<reference evidence="10" key="1">
    <citation type="submission" date="2023-05" db="EMBL/GenBank/DDBJ databases">
        <title>Metabolic capabilities are highly conserved among human nasal-associated Corynebacterium species in pangenomic analyses.</title>
        <authorList>
            <person name="Tran T.H."/>
            <person name="Roberts A.Q."/>
            <person name="Escapa I.F."/>
            <person name="Gao W."/>
            <person name="Conlan S."/>
            <person name="Kong H."/>
            <person name="Segre J.A."/>
            <person name="Kelly M.S."/>
            <person name="Lemon K.P."/>
        </authorList>
    </citation>
    <scope>NUCLEOTIDE SEQUENCE</scope>
    <source>
        <strain evidence="10">KPL2654</strain>
    </source>
</reference>
<dbReference type="GO" id="GO:0020037">
    <property type="term" value="F:heme binding"/>
    <property type="evidence" value="ECO:0007669"/>
    <property type="project" value="InterPro"/>
</dbReference>
<evidence type="ECO:0000313" key="10">
    <source>
        <dbReference type="EMBL" id="MDK4325343.1"/>
    </source>
</evidence>
<dbReference type="Pfam" id="PF06778">
    <property type="entry name" value="Chlor_dismutase"/>
    <property type="match status" value="1"/>
</dbReference>
<dbReference type="InterPro" id="IPR011008">
    <property type="entry name" value="Dimeric_a/b-barrel"/>
</dbReference>
<keyword evidence="3 9" id="KW-0479">Metal-binding</keyword>
<dbReference type="PANTHER" id="PTHR36843:SF1">
    <property type="entry name" value="COPROHEME DECARBOXYLASE"/>
    <property type="match status" value="1"/>
</dbReference>
<comment type="similarity">
    <text evidence="9">Belongs to the ChdC family. Type 2 subfamily.</text>
</comment>
<dbReference type="RefSeq" id="WP_284589490.1">
    <property type="nucleotide sequence ID" value="NZ_JASNVP010000002.1"/>
</dbReference>
<dbReference type="HAMAP" id="MF_02244">
    <property type="entry name" value="Coproheme_decarbox_2"/>
    <property type="match status" value="1"/>
</dbReference>
<comment type="caution">
    <text evidence="10">The sequence shown here is derived from an EMBL/GenBank/DDBJ whole genome shotgun (WGS) entry which is preliminary data.</text>
</comment>
<keyword evidence="4 9" id="KW-0408">Iron</keyword>
<organism evidence="10 11">
    <name type="scientific">Corynebacterium propinquum</name>
    <dbReference type="NCBI Taxonomy" id="43769"/>
    <lineage>
        <taxon>Bacteria</taxon>
        <taxon>Bacillati</taxon>
        <taxon>Actinomycetota</taxon>
        <taxon>Actinomycetes</taxon>
        <taxon>Mycobacteriales</taxon>
        <taxon>Corynebacteriaceae</taxon>
        <taxon>Corynebacterium</taxon>
    </lineage>
</organism>
<comment type="catalytic activity">
    <reaction evidence="9">
        <text>harderoheme III + H2O2 + H(+) = heme b + CO2 + 2 H2O</text>
        <dbReference type="Rhea" id="RHEA:57944"/>
        <dbReference type="ChEBI" id="CHEBI:15377"/>
        <dbReference type="ChEBI" id="CHEBI:15378"/>
        <dbReference type="ChEBI" id="CHEBI:16240"/>
        <dbReference type="ChEBI" id="CHEBI:16526"/>
        <dbReference type="ChEBI" id="CHEBI:60344"/>
        <dbReference type="ChEBI" id="CHEBI:142463"/>
    </reaction>
</comment>
<dbReference type="PANTHER" id="PTHR36843">
    <property type="entry name" value="HEME-DEPENDENT PEROXIDASE YWFI-RELATED"/>
    <property type="match status" value="1"/>
</dbReference>
<evidence type="ECO:0000256" key="6">
    <source>
        <dbReference type="ARBA" id="ARBA00030236"/>
    </source>
</evidence>
<evidence type="ECO:0000256" key="1">
    <source>
        <dbReference type="ARBA" id="ARBA00014413"/>
    </source>
</evidence>
<evidence type="ECO:0000256" key="8">
    <source>
        <dbReference type="ARBA" id="ARBA00050019"/>
    </source>
</evidence>
<dbReference type="NCBIfam" id="NF042928">
    <property type="entry name" value="HemQ_actino"/>
    <property type="match status" value="1"/>
</dbReference>
<proteinExistence type="inferred from homology"/>
<dbReference type="Gene3D" id="3.30.70.1030">
    <property type="entry name" value="Apc35880, domain 1"/>
    <property type="match status" value="2"/>
</dbReference>
<dbReference type="EMBL" id="JASNVP010000002">
    <property type="protein sequence ID" value="MDK4325343.1"/>
    <property type="molecule type" value="Genomic_DNA"/>
</dbReference>
<dbReference type="GO" id="GO:0046872">
    <property type="term" value="F:metal ion binding"/>
    <property type="evidence" value="ECO:0007669"/>
    <property type="project" value="UniProtKB-KW"/>
</dbReference>
<dbReference type="GO" id="GO:0006785">
    <property type="term" value="P:heme B biosynthetic process"/>
    <property type="evidence" value="ECO:0007669"/>
    <property type="project" value="UniProtKB-UniRule"/>
</dbReference>
<evidence type="ECO:0000256" key="7">
    <source>
        <dbReference type="ARBA" id="ARBA00049896"/>
    </source>
</evidence>
<dbReference type="SUPFAM" id="SSF54909">
    <property type="entry name" value="Dimeric alpha+beta barrel"/>
    <property type="match status" value="1"/>
</dbReference>
<dbReference type="GO" id="GO:0016634">
    <property type="term" value="F:oxidoreductase activity, acting on the CH-CH group of donors, oxygen as acceptor"/>
    <property type="evidence" value="ECO:0007669"/>
    <property type="project" value="UniProtKB-UniRule"/>
</dbReference>
<dbReference type="Proteomes" id="UP001226160">
    <property type="component" value="Unassembled WGS sequence"/>
</dbReference>
<evidence type="ECO:0000256" key="3">
    <source>
        <dbReference type="ARBA" id="ARBA00022723"/>
    </source>
</evidence>
<evidence type="ECO:0000256" key="5">
    <source>
        <dbReference type="ARBA" id="ARBA00029882"/>
    </source>
</evidence>
<keyword evidence="9" id="KW-0350">Heme biosynthesis</keyword>
<dbReference type="InterPro" id="IPR010644">
    <property type="entry name" value="ChdC/CLD"/>
</dbReference>
<keyword evidence="9" id="KW-0560">Oxidoreductase</keyword>
<comment type="function">
    <text evidence="9">Involved in coproporphyrin-dependent heme b biosynthesis. Catalyzes the decarboxylation of Fe-coproporphyrin III (coproheme) to heme b (protoheme IX), the last step of the pathway. The reaction occurs in a stepwise manner with a three-propionate intermediate.</text>
</comment>
<gene>
    <name evidence="9" type="primary">chdC</name>
    <name evidence="10" type="ORF">QPX54_02255</name>
</gene>
<comment type="catalytic activity">
    <reaction evidence="9">
        <text>Fe-coproporphyrin III + H2O2 + H(+) = harderoheme III + CO2 + 2 H2O</text>
        <dbReference type="Rhea" id="RHEA:57940"/>
        <dbReference type="ChEBI" id="CHEBI:15377"/>
        <dbReference type="ChEBI" id="CHEBI:15378"/>
        <dbReference type="ChEBI" id="CHEBI:16240"/>
        <dbReference type="ChEBI" id="CHEBI:16526"/>
        <dbReference type="ChEBI" id="CHEBI:68438"/>
        <dbReference type="ChEBI" id="CHEBI:142463"/>
    </reaction>
</comment>
<keyword evidence="2 9" id="KW-0349">Heme</keyword>
<name>A0AAP4F9I3_9CORY</name>
<feature type="binding site" description="axial binding residue" evidence="9">
    <location>
        <position position="168"/>
    </location>
    <ligand>
        <name>Fe-coproporphyrin III</name>
        <dbReference type="ChEBI" id="CHEBI:68438"/>
    </ligand>
    <ligandPart>
        <name>Fe</name>
        <dbReference type="ChEBI" id="CHEBI:18248"/>
    </ligandPart>
</feature>
<evidence type="ECO:0000256" key="2">
    <source>
        <dbReference type="ARBA" id="ARBA00022617"/>
    </source>
</evidence>
<evidence type="ECO:0000256" key="4">
    <source>
        <dbReference type="ARBA" id="ARBA00023004"/>
    </source>
</evidence>
<evidence type="ECO:0000256" key="9">
    <source>
        <dbReference type="HAMAP-Rule" id="MF_02244"/>
    </source>
</evidence>
<sequence length="244" mass="28322">MAASHSESPQELNCDELNKVQRYSQHAVFKLNDGFTAGDKASRERMAVEAQEFFDRLADEGRITVRGIYDLAGMKANADFMIWWHAETFEEVQSAFAAFRRETSLGKASSLVWAGNGVHRPSEFNKRHLPAFIMGEAPEKWCCVYPFIRSYDWYVMEEEKRARILREHGMKARDFADVRANTIAAFVVSDYEWMLSFEAEDLGRIVDLMHTMRYTEARLHVREELPFYTGRMVEDLNELVQTLP</sequence>
<comment type="pathway">
    <text evidence="9">Porphyrin-containing compound metabolism; protoheme biosynthesis.</text>
</comment>
<dbReference type="EC" id="1.3.98.5" evidence="8 9"/>
<protein>
    <recommendedName>
        <fullName evidence="1 9">Coproheme decarboxylase</fullName>
        <ecNumber evidence="8 9">1.3.98.5</ecNumber>
    </recommendedName>
    <alternativeName>
        <fullName evidence="5 9">Coproheme III oxidative decarboxylase</fullName>
    </alternativeName>
    <alternativeName>
        <fullName evidence="6 9">Hydrogen peroxide-dependent heme synthase</fullName>
    </alternativeName>
</protein>
<evidence type="ECO:0000313" key="11">
    <source>
        <dbReference type="Proteomes" id="UP001226160"/>
    </source>
</evidence>